<accession>A0ABU1AY01</accession>
<comment type="caution">
    <text evidence="2">The sequence shown here is derived from an EMBL/GenBank/DDBJ whole genome shotgun (WGS) entry which is preliminary data.</text>
</comment>
<dbReference type="SUPFAM" id="SSF49899">
    <property type="entry name" value="Concanavalin A-like lectins/glucanases"/>
    <property type="match status" value="1"/>
</dbReference>
<evidence type="ECO:0000313" key="3">
    <source>
        <dbReference type="Proteomes" id="UP001225316"/>
    </source>
</evidence>
<dbReference type="EMBL" id="JARXHW010000022">
    <property type="protein sequence ID" value="MDQ8207980.1"/>
    <property type="molecule type" value="Genomic_DNA"/>
</dbReference>
<proteinExistence type="predicted"/>
<dbReference type="Pfam" id="PF13385">
    <property type="entry name" value="Laminin_G_3"/>
    <property type="match status" value="1"/>
</dbReference>
<protein>
    <submittedName>
        <fullName evidence="2">LamG domain-containing protein</fullName>
    </submittedName>
</protein>
<dbReference type="RefSeq" id="WP_308950357.1">
    <property type="nucleotide sequence ID" value="NZ_JARXHW010000022.1"/>
</dbReference>
<dbReference type="InterPro" id="IPR013320">
    <property type="entry name" value="ConA-like_dom_sf"/>
</dbReference>
<name>A0ABU1AY01_9BACT</name>
<sequence length="276" mass="28965">MYSFRFLPLSIFTKAAVLLTLAATGSQGQTLLSHYTMDNSLEDSGTLEIDGELINSASFQAGGAGTFDYALSTADGTQDFFRADTSNNAAFALNAITISMWVNVSAFGDSDRLISNIGGSASGFEMNLKTGALTDGDYRISFGFNSTSGAVQSSDNVGYQLDEWVFLAVTYDSSIGTGDNVSFYLGSETDSVVMNDSDAKSGAIVASSSDLEIGGTPATSSDRTPTALFNDVRIYNGVLDTAALESIRASAIPEPAHTGVFVGALLMGLVVIRRRC</sequence>
<evidence type="ECO:0000313" key="2">
    <source>
        <dbReference type="EMBL" id="MDQ8207980.1"/>
    </source>
</evidence>
<keyword evidence="3" id="KW-1185">Reference proteome</keyword>
<feature type="signal peptide" evidence="1">
    <location>
        <begin position="1"/>
        <end position="22"/>
    </location>
</feature>
<feature type="chain" id="PRO_5045291260" evidence="1">
    <location>
        <begin position="23"/>
        <end position="276"/>
    </location>
</feature>
<reference evidence="2 3" key="1">
    <citation type="submission" date="2023-04" db="EMBL/GenBank/DDBJ databases">
        <title>A novel bacteria isolated from coastal sediment.</title>
        <authorList>
            <person name="Liu X.-J."/>
            <person name="Du Z.-J."/>
        </authorList>
    </citation>
    <scope>NUCLEOTIDE SEQUENCE [LARGE SCALE GENOMIC DNA]</scope>
    <source>
        <strain evidence="2 3">SDUM461003</strain>
    </source>
</reference>
<dbReference type="Proteomes" id="UP001225316">
    <property type="component" value="Unassembled WGS sequence"/>
</dbReference>
<keyword evidence="1" id="KW-0732">Signal</keyword>
<organism evidence="2 3">
    <name type="scientific">Thalassobacterium maritimum</name>
    <dbReference type="NCBI Taxonomy" id="3041265"/>
    <lineage>
        <taxon>Bacteria</taxon>
        <taxon>Pseudomonadati</taxon>
        <taxon>Verrucomicrobiota</taxon>
        <taxon>Opitutia</taxon>
        <taxon>Puniceicoccales</taxon>
        <taxon>Coraliomargaritaceae</taxon>
        <taxon>Thalassobacterium</taxon>
    </lineage>
</organism>
<evidence type="ECO:0000256" key="1">
    <source>
        <dbReference type="SAM" id="SignalP"/>
    </source>
</evidence>
<dbReference type="Gene3D" id="2.60.120.200">
    <property type="match status" value="1"/>
</dbReference>
<gene>
    <name evidence="2" type="ORF">QEH52_10695</name>
</gene>